<gene>
    <name evidence="1" type="ORF">BBA_10251</name>
</gene>
<protein>
    <submittedName>
        <fullName evidence="1">Pol-like protein</fullName>
    </submittedName>
</protein>
<dbReference type="Proteomes" id="UP000002762">
    <property type="component" value="Unassembled WGS sequence"/>
</dbReference>
<evidence type="ECO:0000313" key="2">
    <source>
        <dbReference type="Proteomes" id="UP000002762"/>
    </source>
</evidence>
<dbReference type="EMBL" id="JH725257">
    <property type="protein sequence ID" value="EJP60803.1"/>
    <property type="molecule type" value="Genomic_DNA"/>
</dbReference>
<sequence>MFTALREFSGFAMALLEADEGQDGLDKSAVPNRRHRTVTTHASKFAPAKYELVHFTRDPTANITHALRLPRNKVKASPACGYLGVHLDTRLRWDHHREKLEARANARLSALSALGSSSWGTGLINLRQVYRTIIGLQMLYGCSAWFIPGTGCTSRGSSVISAARNVQRRAGQIITGALETTAGCTVDIEAHLLPVLQQLEKTAIETTMRIRKTPLFNDVAVTVGDQETGDRLRDAVSPLDRSSTILDDRFGVQLNQLENWKPHVVPPWWTPPVVRIAETAAKAI</sequence>
<keyword evidence="2" id="KW-1185">Reference proteome</keyword>
<organism evidence="1 2">
    <name type="scientific">Beauveria bassiana (strain ARSEF 2860)</name>
    <name type="common">White muscardine disease fungus</name>
    <name type="synonym">Tritirachium shiotae</name>
    <dbReference type="NCBI Taxonomy" id="655819"/>
    <lineage>
        <taxon>Eukaryota</taxon>
        <taxon>Fungi</taxon>
        <taxon>Dikarya</taxon>
        <taxon>Ascomycota</taxon>
        <taxon>Pezizomycotina</taxon>
        <taxon>Sordariomycetes</taxon>
        <taxon>Hypocreomycetidae</taxon>
        <taxon>Hypocreales</taxon>
        <taxon>Cordycipitaceae</taxon>
        <taxon>Beauveria</taxon>
    </lineage>
</organism>
<dbReference type="STRING" id="655819.J5J1N5"/>
<accession>J5J1N5</accession>
<proteinExistence type="predicted"/>
<dbReference type="HOGENOM" id="CLU_979998_0_0_1"/>
<dbReference type="GeneID" id="19893263"/>
<reference evidence="1 2" key="1">
    <citation type="journal article" date="2012" name="Sci. Rep.">
        <title>Genomic perspectives on the evolution of fungal entomopathogenicity in Beauveria bassiana.</title>
        <authorList>
            <person name="Xiao G."/>
            <person name="Ying S.H."/>
            <person name="Zheng P."/>
            <person name="Wang Z.L."/>
            <person name="Zhang S."/>
            <person name="Xie X.Q."/>
            <person name="Shang Y."/>
            <person name="St Leger R.J."/>
            <person name="Zhao G.P."/>
            <person name="Wang C."/>
            <person name="Feng M.G."/>
        </authorList>
    </citation>
    <scope>NUCLEOTIDE SEQUENCE [LARGE SCALE GENOMIC DNA]</scope>
    <source>
        <strain evidence="1 2">ARSEF 2860</strain>
    </source>
</reference>
<dbReference type="InParanoid" id="J5J1N5"/>
<name>J5J1N5_BEAB2</name>
<evidence type="ECO:0000313" key="1">
    <source>
        <dbReference type="EMBL" id="EJP60803.1"/>
    </source>
</evidence>
<dbReference type="AlphaFoldDB" id="J5J1N5"/>
<dbReference type="RefSeq" id="XP_008603570.1">
    <property type="nucleotide sequence ID" value="XM_008605348.1"/>
</dbReference>